<accession>T1D8L7</accession>
<dbReference type="SUPFAM" id="SSF48208">
    <property type="entry name" value="Six-hairpin glycosidases"/>
    <property type="match status" value="1"/>
</dbReference>
<dbReference type="InterPro" id="IPR011613">
    <property type="entry name" value="GH15-like"/>
</dbReference>
<reference evidence="2" key="1">
    <citation type="submission" date="2013-08" db="EMBL/GenBank/DDBJ databases">
        <authorList>
            <person name="Mendez C."/>
            <person name="Richter M."/>
            <person name="Ferrer M."/>
            <person name="Sanchez J."/>
        </authorList>
    </citation>
    <scope>NUCLEOTIDE SEQUENCE</scope>
</reference>
<dbReference type="PANTHER" id="PTHR31616:SF0">
    <property type="entry name" value="GLUCAN 1,4-ALPHA-GLUCOSIDASE"/>
    <property type="match status" value="1"/>
</dbReference>
<dbReference type="AlphaFoldDB" id="T1D8L7"/>
<evidence type="ECO:0000313" key="2">
    <source>
        <dbReference type="EMBL" id="EQD78565.1"/>
    </source>
</evidence>
<dbReference type="Gene3D" id="1.50.10.10">
    <property type="match status" value="1"/>
</dbReference>
<keyword evidence="2" id="KW-0378">Hydrolase</keyword>
<feature type="domain" description="GH15-like" evidence="1">
    <location>
        <begin position="4"/>
        <end position="196"/>
    </location>
</feature>
<dbReference type="Pfam" id="PF00723">
    <property type="entry name" value="Glyco_hydro_15"/>
    <property type="match status" value="1"/>
</dbReference>
<dbReference type="GO" id="GO:0004553">
    <property type="term" value="F:hydrolase activity, hydrolyzing O-glycosyl compounds"/>
    <property type="evidence" value="ECO:0007669"/>
    <property type="project" value="TreeGrafter"/>
</dbReference>
<gene>
    <name evidence="2" type="ORF">B1A_02192</name>
</gene>
<dbReference type="InterPro" id="IPR012341">
    <property type="entry name" value="6hp_glycosidase-like_sf"/>
</dbReference>
<dbReference type="InterPro" id="IPR008928">
    <property type="entry name" value="6-hairpin_glycosidase_sf"/>
</dbReference>
<dbReference type="GO" id="GO:0005975">
    <property type="term" value="P:carbohydrate metabolic process"/>
    <property type="evidence" value="ECO:0007669"/>
    <property type="project" value="InterPro"/>
</dbReference>
<name>T1D8L7_9ZZZZ</name>
<comment type="caution">
    <text evidence="2">The sequence shown here is derived from an EMBL/GenBank/DDBJ whole genome shotgun (WGS) entry which is preliminary data.</text>
</comment>
<reference evidence="2" key="2">
    <citation type="journal article" date="2014" name="ISME J.">
        <title>Microbial stratification in low pH oxic and suboxic macroscopic growths along an acid mine drainage.</title>
        <authorList>
            <person name="Mendez-Garcia C."/>
            <person name="Mesa V."/>
            <person name="Sprenger R.R."/>
            <person name="Richter M."/>
            <person name="Diez M.S."/>
            <person name="Solano J."/>
            <person name="Bargiela R."/>
            <person name="Golyshina O.V."/>
            <person name="Manteca A."/>
            <person name="Ramos J.L."/>
            <person name="Gallego J.R."/>
            <person name="Llorente I."/>
            <person name="Martins Dos Santos V.A."/>
            <person name="Jensen O.N."/>
            <person name="Pelaez A.I."/>
            <person name="Sanchez J."/>
            <person name="Ferrer M."/>
        </authorList>
    </citation>
    <scope>NUCLEOTIDE SEQUENCE</scope>
</reference>
<sequence length="200" mass="23049">MKDIMRSAVTLRSFSYEPTGLMVAAPTTSLPECIGGERNWDYRFSWIRDTSYVIEALSMLGYHKTATKFLYDIMEIIKDEGKIRTIYPINLKDDLNEITLDYDGYLGSKPVRAGNLAVNQLQLDQYGSIINAIYHLCNAGGLINSYLRDFVKETADKITEKWSEPDSSIWEFRTEPRHYVYSKVMCWMGIDRAIKIGKMQ</sequence>
<evidence type="ECO:0000259" key="1">
    <source>
        <dbReference type="Pfam" id="PF00723"/>
    </source>
</evidence>
<feature type="non-terminal residue" evidence="2">
    <location>
        <position position="200"/>
    </location>
</feature>
<organism evidence="2">
    <name type="scientific">mine drainage metagenome</name>
    <dbReference type="NCBI Taxonomy" id="410659"/>
    <lineage>
        <taxon>unclassified sequences</taxon>
        <taxon>metagenomes</taxon>
        <taxon>ecological metagenomes</taxon>
    </lineage>
</organism>
<dbReference type="EMBL" id="AUZX01001637">
    <property type="protein sequence ID" value="EQD78565.1"/>
    <property type="molecule type" value="Genomic_DNA"/>
</dbReference>
<proteinExistence type="predicted"/>
<dbReference type="PANTHER" id="PTHR31616">
    <property type="entry name" value="TREHALASE"/>
    <property type="match status" value="1"/>
</dbReference>
<protein>
    <submittedName>
        <fullName evidence="2">Glycosyl hydrolase</fullName>
    </submittedName>
</protein>